<dbReference type="Proteomes" id="UP000298050">
    <property type="component" value="Unassembled WGS sequence"/>
</dbReference>
<accession>A0A4Z0M676</accession>
<dbReference type="CDD" id="cd00090">
    <property type="entry name" value="HTH_ARSR"/>
    <property type="match status" value="1"/>
</dbReference>
<evidence type="ECO:0000256" key="2">
    <source>
        <dbReference type="ARBA" id="ARBA00023125"/>
    </source>
</evidence>
<dbReference type="AlphaFoldDB" id="A0A4Z0M676"/>
<dbReference type="PANTHER" id="PTHR43132">
    <property type="entry name" value="ARSENICAL RESISTANCE OPERON REPRESSOR ARSR-RELATED"/>
    <property type="match status" value="1"/>
</dbReference>
<evidence type="ECO:0000256" key="1">
    <source>
        <dbReference type="ARBA" id="ARBA00023015"/>
    </source>
</evidence>
<reference evidence="5 6" key="1">
    <citation type="submission" date="2019-04" db="EMBL/GenBank/DDBJ databases">
        <title>Taxonomy of novel Haliea sp. from mangrove soil of West Coast of India.</title>
        <authorList>
            <person name="Verma A."/>
            <person name="Kumar P."/>
            <person name="Krishnamurthi S."/>
        </authorList>
    </citation>
    <scope>NUCLEOTIDE SEQUENCE [LARGE SCALE GENOMIC DNA]</scope>
    <source>
        <strain evidence="5 6">SAOS-164</strain>
    </source>
</reference>
<organism evidence="5 6">
    <name type="scientific">Mangrovimicrobium sediminis</name>
    <dbReference type="NCBI Taxonomy" id="2562682"/>
    <lineage>
        <taxon>Bacteria</taxon>
        <taxon>Pseudomonadati</taxon>
        <taxon>Pseudomonadota</taxon>
        <taxon>Gammaproteobacteria</taxon>
        <taxon>Cellvibrionales</taxon>
        <taxon>Halieaceae</taxon>
        <taxon>Mangrovimicrobium</taxon>
    </lineage>
</organism>
<dbReference type="InterPro" id="IPR036388">
    <property type="entry name" value="WH-like_DNA-bd_sf"/>
</dbReference>
<dbReference type="InterPro" id="IPR011991">
    <property type="entry name" value="ArsR-like_HTH"/>
</dbReference>
<comment type="caution">
    <text evidence="5">The sequence shown here is derived from an EMBL/GenBank/DDBJ whole genome shotgun (WGS) entry which is preliminary data.</text>
</comment>
<dbReference type="SUPFAM" id="SSF46785">
    <property type="entry name" value="Winged helix' DNA-binding domain"/>
    <property type="match status" value="1"/>
</dbReference>
<dbReference type="PRINTS" id="PR00778">
    <property type="entry name" value="HTHARSR"/>
</dbReference>
<dbReference type="Pfam" id="PF01022">
    <property type="entry name" value="HTH_5"/>
    <property type="match status" value="1"/>
</dbReference>
<evidence type="ECO:0000313" key="5">
    <source>
        <dbReference type="EMBL" id="TGD74926.1"/>
    </source>
</evidence>
<name>A0A4Z0M676_9GAMM</name>
<evidence type="ECO:0000256" key="3">
    <source>
        <dbReference type="ARBA" id="ARBA00023163"/>
    </source>
</evidence>
<keyword evidence="1" id="KW-0805">Transcription regulation</keyword>
<dbReference type="Gene3D" id="1.10.10.10">
    <property type="entry name" value="Winged helix-like DNA-binding domain superfamily/Winged helix DNA-binding domain"/>
    <property type="match status" value="1"/>
</dbReference>
<dbReference type="GO" id="GO:0003700">
    <property type="term" value="F:DNA-binding transcription factor activity"/>
    <property type="evidence" value="ECO:0007669"/>
    <property type="project" value="InterPro"/>
</dbReference>
<evidence type="ECO:0000313" key="6">
    <source>
        <dbReference type="Proteomes" id="UP000298050"/>
    </source>
</evidence>
<dbReference type="GO" id="GO:0003677">
    <property type="term" value="F:DNA binding"/>
    <property type="evidence" value="ECO:0007669"/>
    <property type="project" value="UniProtKB-KW"/>
</dbReference>
<dbReference type="InterPro" id="IPR051011">
    <property type="entry name" value="Metal_resp_trans_reg"/>
</dbReference>
<protein>
    <submittedName>
        <fullName evidence="5">ArsR family transcriptional regulator</fullName>
    </submittedName>
</protein>
<dbReference type="EMBL" id="SRLE01000005">
    <property type="protein sequence ID" value="TGD74926.1"/>
    <property type="molecule type" value="Genomic_DNA"/>
</dbReference>
<dbReference type="PANTHER" id="PTHR43132:SF2">
    <property type="entry name" value="ARSENICAL RESISTANCE OPERON REPRESSOR ARSR-RELATED"/>
    <property type="match status" value="1"/>
</dbReference>
<dbReference type="NCBIfam" id="NF033788">
    <property type="entry name" value="HTH_metalloreg"/>
    <property type="match status" value="1"/>
</dbReference>
<keyword evidence="6" id="KW-1185">Reference proteome</keyword>
<gene>
    <name evidence="5" type="ORF">E4634_06495</name>
</gene>
<sequence length="95" mass="10246">MSEHAREAASFLKALANANRLQVLCALSEAELSVSALMQRVPLSQSAMSQHLAVLRADGLVATRRESQTVYYRIAPGPAMALIEVLHDHFCGTPG</sequence>
<feature type="domain" description="HTH arsR-type" evidence="4">
    <location>
        <begin position="1"/>
        <end position="94"/>
    </location>
</feature>
<dbReference type="SMART" id="SM00418">
    <property type="entry name" value="HTH_ARSR"/>
    <property type="match status" value="1"/>
</dbReference>
<evidence type="ECO:0000259" key="4">
    <source>
        <dbReference type="PROSITE" id="PS50987"/>
    </source>
</evidence>
<dbReference type="InterPro" id="IPR036390">
    <property type="entry name" value="WH_DNA-bd_sf"/>
</dbReference>
<dbReference type="PROSITE" id="PS50987">
    <property type="entry name" value="HTH_ARSR_2"/>
    <property type="match status" value="1"/>
</dbReference>
<keyword evidence="3" id="KW-0804">Transcription</keyword>
<dbReference type="InterPro" id="IPR001845">
    <property type="entry name" value="HTH_ArsR_DNA-bd_dom"/>
</dbReference>
<dbReference type="OrthoDB" id="9796124at2"/>
<proteinExistence type="predicted"/>
<keyword evidence="2" id="KW-0238">DNA-binding</keyword>